<comment type="subcellular location">
    <subcellularLocation>
        <location evidence="1 10">Cell membrane</location>
        <topology evidence="1 10">Multi-pass membrane protein</topology>
    </subcellularLocation>
</comment>
<dbReference type="SUPFAM" id="SSF81321">
    <property type="entry name" value="Family A G protein-coupled receptor-like"/>
    <property type="match status" value="1"/>
</dbReference>
<evidence type="ECO:0000256" key="5">
    <source>
        <dbReference type="ARBA" id="ARBA00023040"/>
    </source>
</evidence>
<keyword evidence="2" id="KW-1003">Cell membrane</keyword>
<feature type="transmembrane region" description="Helical" evidence="10">
    <location>
        <begin position="304"/>
        <end position="326"/>
    </location>
</feature>
<dbReference type="GO" id="GO:0005886">
    <property type="term" value="C:plasma membrane"/>
    <property type="evidence" value="ECO:0007669"/>
    <property type="project" value="UniProtKB-SubCell"/>
</dbReference>
<dbReference type="PRINTS" id="PR00896">
    <property type="entry name" value="VASOPRESSINR"/>
</dbReference>
<feature type="transmembrane region" description="Helical" evidence="10">
    <location>
        <begin position="137"/>
        <end position="158"/>
    </location>
</feature>
<feature type="transmembrane region" description="Helical" evidence="10">
    <location>
        <begin position="272"/>
        <end position="292"/>
    </location>
</feature>
<name>A0A088DIX9_PETMA</name>
<feature type="domain" description="G-protein coupled receptors family 1 profile" evidence="12">
    <location>
        <begin position="37"/>
        <end position="323"/>
    </location>
</feature>
<keyword evidence="8 10" id="KW-0325">Glycoprotein</keyword>
<feature type="transmembrane region" description="Helical" evidence="10">
    <location>
        <begin position="58"/>
        <end position="78"/>
    </location>
</feature>
<proteinExistence type="evidence at transcript level"/>
<evidence type="ECO:0000256" key="11">
    <source>
        <dbReference type="SAM" id="MobiDB-lite"/>
    </source>
</evidence>
<dbReference type="PROSITE" id="PS00237">
    <property type="entry name" value="G_PROTEIN_RECEP_F1_1"/>
    <property type="match status" value="1"/>
</dbReference>
<reference evidence="13" key="1">
    <citation type="journal article" date="2016" name="Gen. Comp. Endocrinol.">
        <title>The emergence of the vasopressin and oxytocin hormone receptor gene family lineage: Clues from the characterization of vasotocin receptors in the sea lamprey (Petromyzon marinus).</title>
        <authorList>
            <person name="Mayasich S.A."/>
            <person name="Clarke B.L."/>
        </authorList>
    </citation>
    <scope>NUCLEOTIDE SEQUENCE</scope>
</reference>
<keyword evidence="7 10" id="KW-0675">Receptor</keyword>
<feature type="transmembrane region" description="Helical" evidence="10">
    <location>
        <begin position="185"/>
        <end position="213"/>
    </location>
</feature>
<dbReference type="GO" id="GO:0045907">
    <property type="term" value="P:positive regulation of vasoconstriction"/>
    <property type="evidence" value="ECO:0007669"/>
    <property type="project" value="TreeGrafter"/>
</dbReference>
<sequence length="379" mass="42177">MANGTANASESTLSRDEDLAKVEITILAIILCAAVVGNACVLLALLSTKKKTSRMHLFIMHLSIADLVVAFFQVLPQLIWEVTFRFNGSDILCRTVKYLQILGMFASTYMLIMMAMDRYIAICHPLRTIQQSSTQSYMMILVSWLVSFLFSVPQAYIFSLREVQQGTGVYDCWAAFVEPWGLKAYVTWTAVAVFVAPVAVLLWCYGMITAEIWRNMRAKMERRGGRDGRPPPKGTPARSSAAVAPVATATASRVSSVRNISKAKIRTTKMTFVIIVVYVFCWTPFFLVQMWSVWDGSAPFEGSAFTIVMLLASLNSCTNPWIYMFFSGHLIYDFAHCIPCCAGALRRLETTGAGHNATDRLSATPQRHRSVTLSSCSQK</sequence>
<feature type="compositionally biased region" description="Basic and acidic residues" evidence="11">
    <location>
        <begin position="221"/>
        <end position="230"/>
    </location>
</feature>
<dbReference type="GO" id="GO:0042277">
    <property type="term" value="F:peptide binding"/>
    <property type="evidence" value="ECO:0007669"/>
    <property type="project" value="TreeGrafter"/>
</dbReference>
<dbReference type="InterPro" id="IPR001817">
    <property type="entry name" value="Vasoprsn_rcpt"/>
</dbReference>
<evidence type="ECO:0000256" key="10">
    <source>
        <dbReference type="RuleBase" id="RU046427"/>
    </source>
</evidence>
<dbReference type="GO" id="GO:0005000">
    <property type="term" value="F:vasopressin receptor activity"/>
    <property type="evidence" value="ECO:0007669"/>
    <property type="project" value="InterPro"/>
</dbReference>
<dbReference type="Pfam" id="PF00001">
    <property type="entry name" value="7tm_1"/>
    <property type="match status" value="1"/>
</dbReference>
<accession>A0A088DIX9</accession>
<dbReference type="AlphaFoldDB" id="A0A088DIX9"/>
<protein>
    <submittedName>
        <fullName evidence="13">Vasotocin V1 hormone receptor 2</fullName>
    </submittedName>
</protein>
<feature type="transmembrane region" description="Helical" evidence="10">
    <location>
        <begin position="24"/>
        <end position="46"/>
    </location>
</feature>
<dbReference type="SMART" id="SM01381">
    <property type="entry name" value="7TM_GPCR_Srsx"/>
    <property type="match status" value="1"/>
</dbReference>
<evidence type="ECO:0000259" key="12">
    <source>
        <dbReference type="PROSITE" id="PS50262"/>
    </source>
</evidence>
<feature type="transmembrane region" description="Helical" evidence="10">
    <location>
        <begin position="98"/>
        <end position="116"/>
    </location>
</feature>
<comment type="similarity">
    <text evidence="10">Belongs to the G-protein coupled receptor 1 family. Vasopressin/oxytocin receptor subfamily.</text>
</comment>
<evidence type="ECO:0000256" key="8">
    <source>
        <dbReference type="ARBA" id="ARBA00023180"/>
    </source>
</evidence>
<organism evidence="13">
    <name type="scientific">Petromyzon marinus</name>
    <name type="common">Sea lamprey</name>
    <dbReference type="NCBI Taxonomy" id="7757"/>
    <lineage>
        <taxon>Eukaryota</taxon>
        <taxon>Metazoa</taxon>
        <taxon>Chordata</taxon>
        <taxon>Craniata</taxon>
        <taxon>Vertebrata</taxon>
        <taxon>Cyclostomata</taxon>
        <taxon>Hyperoartia</taxon>
        <taxon>Petromyzontiformes</taxon>
        <taxon>Petromyzontidae</taxon>
        <taxon>Petromyzon</taxon>
    </lineage>
</organism>
<feature type="region of interest" description="Disordered" evidence="11">
    <location>
        <begin position="221"/>
        <end position="241"/>
    </location>
</feature>
<dbReference type="InterPro" id="IPR001224">
    <property type="entry name" value="Vprs_V1A_rcpt"/>
</dbReference>
<evidence type="ECO:0000313" key="13">
    <source>
        <dbReference type="EMBL" id="AIL92617.1"/>
    </source>
</evidence>
<evidence type="ECO:0000256" key="1">
    <source>
        <dbReference type="ARBA" id="ARBA00004651"/>
    </source>
</evidence>
<evidence type="ECO:0000256" key="7">
    <source>
        <dbReference type="ARBA" id="ARBA00023170"/>
    </source>
</evidence>
<keyword evidence="9 10" id="KW-0807">Transducer</keyword>
<keyword evidence="5 10" id="KW-0297">G-protein coupled receptor</keyword>
<feature type="compositionally biased region" description="Polar residues" evidence="11">
    <location>
        <begin position="359"/>
        <end position="379"/>
    </location>
</feature>
<evidence type="ECO:0000256" key="4">
    <source>
        <dbReference type="ARBA" id="ARBA00022989"/>
    </source>
</evidence>
<dbReference type="PRINTS" id="PR00237">
    <property type="entry name" value="GPCRRHODOPSN"/>
</dbReference>
<dbReference type="GO" id="GO:0032870">
    <property type="term" value="P:cellular response to hormone stimulus"/>
    <property type="evidence" value="ECO:0007669"/>
    <property type="project" value="TreeGrafter"/>
</dbReference>
<evidence type="ECO:0000256" key="2">
    <source>
        <dbReference type="ARBA" id="ARBA00022475"/>
    </source>
</evidence>
<dbReference type="EMBL" id="KJ813004">
    <property type="protein sequence ID" value="AIL92617.1"/>
    <property type="molecule type" value="mRNA"/>
</dbReference>
<evidence type="ECO:0000256" key="3">
    <source>
        <dbReference type="ARBA" id="ARBA00022692"/>
    </source>
</evidence>
<keyword evidence="6 10" id="KW-0472">Membrane</keyword>
<evidence type="ECO:0000256" key="6">
    <source>
        <dbReference type="ARBA" id="ARBA00023136"/>
    </source>
</evidence>
<feature type="region of interest" description="Disordered" evidence="11">
    <location>
        <begin position="357"/>
        <end position="379"/>
    </location>
</feature>
<dbReference type="PROSITE" id="PS50262">
    <property type="entry name" value="G_PROTEIN_RECEP_F1_2"/>
    <property type="match status" value="1"/>
</dbReference>
<dbReference type="Gene3D" id="1.20.1070.10">
    <property type="entry name" value="Rhodopsin 7-helix transmembrane proteins"/>
    <property type="match status" value="1"/>
</dbReference>
<dbReference type="InterPro" id="IPR000276">
    <property type="entry name" value="GPCR_Rhodpsn"/>
</dbReference>
<dbReference type="PRINTS" id="PR00752">
    <property type="entry name" value="VASOPRSNV1AR"/>
</dbReference>
<dbReference type="InterPro" id="IPR017452">
    <property type="entry name" value="GPCR_Rhodpsn_7TM"/>
</dbReference>
<dbReference type="GO" id="GO:0001992">
    <property type="term" value="P:regulation of systemic arterial blood pressure by vasopressin"/>
    <property type="evidence" value="ECO:0007669"/>
    <property type="project" value="TreeGrafter"/>
</dbReference>
<keyword evidence="3 10" id="KW-0812">Transmembrane</keyword>
<evidence type="ECO:0000256" key="9">
    <source>
        <dbReference type="ARBA" id="ARBA00023224"/>
    </source>
</evidence>
<dbReference type="PANTHER" id="PTHR24241">
    <property type="entry name" value="NEUROPEPTIDE RECEPTOR-RELATED G-PROTEIN COUPLED RECEPTOR"/>
    <property type="match status" value="1"/>
</dbReference>
<dbReference type="PANTHER" id="PTHR24241:SF17">
    <property type="entry name" value="VASOPRESSIN V1A RECEPTOR"/>
    <property type="match status" value="1"/>
</dbReference>
<keyword evidence="4 10" id="KW-1133">Transmembrane helix</keyword>